<dbReference type="InterPro" id="IPR016181">
    <property type="entry name" value="Acyl_CoA_acyltransferase"/>
</dbReference>
<comment type="caution">
    <text evidence="2">The sequence shown here is derived from an EMBL/GenBank/DDBJ whole genome shotgun (WGS) entry which is preliminary data.</text>
</comment>
<dbReference type="CDD" id="cd04301">
    <property type="entry name" value="NAT_SF"/>
    <property type="match status" value="1"/>
</dbReference>
<evidence type="ECO:0000259" key="1">
    <source>
        <dbReference type="PROSITE" id="PS51186"/>
    </source>
</evidence>
<gene>
    <name evidence="2" type="ORF">JOC58_002210</name>
</gene>
<sequence length="156" mass="17932">MIELIPMNTEQFMTFREQSMNDFAAEKVAAGEWQESDALEQAIQSFAKYLPNGLETEGAFIYNVRDSQSQEDVGYLWVQVNETPRGKIAFIYDILIGEPYQNKGYGTGTMLALEQAMKEQEVQRIDLHVFGHNDRALHVYQKVGYHITDYHMSKAL</sequence>
<proteinExistence type="predicted"/>
<feature type="domain" description="N-acetyltransferase" evidence="1">
    <location>
        <begin position="13"/>
        <end position="156"/>
    </location>
</feature>
<dbReference type="Gene3D" id="3.40.630.30">
    <property type="match status" value="1"/>
</dbReference>
<dbReference type="InterPro" id="IPR000182">
    <property type="entry name" value="GNAT_dom"/>
</dbReference>
<keyword evidence="3" id="KW-1185">Reference proteome</keyword>
<dbReference type="PROSITE" id="PS51186">
    <property type="entry name" value="GNAT"/>
    <property type="match status" value="1"/>
</dbReference>
<accession>A0ABU1J122</accession>
<protein>
    <submittedName>
        <fullName evidence="2">Ribosomal protein S18 acetylase RimI-like enzyme</fullName>
    </submittedName>
</protein>
<evidence type="ECO:0000313" key="2">
    <source>
        <dbReference type="EMBL" id="MDR6244317.1"/>
    </source>
</evidence>
<evidence type="ECO:0000313" key="3">
    <source>
        <dbReference type="Proteomes" id="UP001185028"/>
    </source>
</evidence>
<dbReference type="PANTHER" id="PTHR43259:SF1">
    <property type="entry name" value="N-ACETYLTRANSFERASE DOMAIN-CONTAINING PROTEIN"/>
    <property type="match status" value="1"/>
</dbReference>
<dbReference type="SUPFAM" id="SSF55729">
    <property type="entry name" value="Acyl-CoA N-acyltransferases (Nat)"/>
    <property type="match status" value="1"/>
</dbReference>
<dbReference type="InterPro" id="IPR052829">
    <property type="entry name" value="N-acetyltransferase_domain"/>
</dbReference>
<reference evidence="2 3" key="1">
    <citation type="submission" date="2023-07" db="EMBL/GenBank/DDBJ databases">
        <title>Genomic Encyclopedia of Type Strains, Phase IV (KMG-IV): sequencing the most valuable type-strain genomes for metagenomic binning, comparative biology and taxonomic classification.</title>
        <authorList>
            <person name="Goeker M."/>
        </authorList>
    </citation>
    <scope>NUCLEOTIDE SEQUENCE [LARGE SCALE GENOMIC DNA]</scope>
    <source>
        <strain evidence="2 3">DSM 22170</strain>
    </source>
</reference>
<name>A0ABU1J122_9BACL</name>
<dbReference type="PANTHER" id="PTHR43259">
    <property type="entry name" value="SPT10P"/>
    <property type="match status" value="1"/>
</dbReference>
<dbReference type="Pfam" id="PF00583">
    <property type="entry name" value="Acetyltransf_1"/>
    <property type="match status" value="1"/>
</dbReference>
<dbReference type="Proteomes" id="UP001185028">
    <property type="component" value="Unassembled WGS sequence"/>
</dbReference>
<organism evidence="2 3">
    <name type="scientific">Paenibacillus hunanensis</name>
    <dbReference type="NCBI Taxonomy" id="539262"/>
    <lineage>
        <taxon>Bacteria</taxon>
        <taxon>Bacillati</taxon>
        <taxon>Bacillota</taxon>
        <taxon>Bacilli</taxon>
        <taxon>Bacillales</taxon>
        <taxon>Paenibacillaceae</taxon>
        <taxon>Paenibacillus</taxon>
    </lineage>
</organism>
<dbReference type="RefSeq" id="WP_188776179.1">
    <property type="nucleotide sequence ID" value="NZ_BMMB01000006.1"/>
</dbReference>
<dbReference type="EMBL" id="JAVDQH010000007">
    <property type="protein sequence ID" value="MDR6244317.1"/>
    <property type="molecule type" value="Genomic_DNA"/>
</dbReference>